<evidence type="ECO:0000313" key="2">
    <source>
        <dbReference type="Proteomes" id="UP001363460"/>
    </source>
</evidence>
<name>A0ABZ2I9S3_9CAUL</name>
<dbReference type="RefSeq" id="WP_338576543.1">
    <property type="nucleotide sequence ID" value="NZ_CP146369.1"/>
</dbReference>
<proteinExistence type="predicted"/>
<keyword evidence="2" id="KW-1185">Reference proteome</keyword>
<organism evidence="1 2">
    <name type="scientific">Brevundimonas olei</name>
    <dbReference type="NCBI Taxonomy" id="657642"/>
    <lineage>
        <taxon>Bacteria</taxon>
        <taxon>Pseudomonadati</taxon>
        <taxon>Pseudomonadota</taxon>
        <taxon>Alphaproteobacteria</taxon>
        <taxon>Caulobacterales</taxon>
        <taxon>Caulobacteraceae</taxon>
        <taxon>Brevundimonas</taxon>
    </lineage>
</organism>
<accession>A0ABZ2I9S3</accession>
<protein>
    <submittedName>
        <fullName evidence="1">MarR family transcriptional regulator</fullName>
    </submittedName>
</protein>
<evidence type="ECO:0000313" key="1">
    <source>
        <dbReference type="EMBL" id="WWT54374.1"/>
    </source>
</evidence>
<dbReference type="Gene3D" id="1.10.10.10">
    <property type="entry name" value="Winged helix-like DNA-binding domain superfamily/Winged helix DNA-binding domain"/>
    <property type="match status" value="1"/>
</dbReference>
<gene>
    <name evidence="1" type="ORF">V8J38_14170</name>
</gene>
<reference evidence="1 2" key="1">
    <citation type="submission" date="2024-02" db="EMBL/GenBank/DDBJ databases">
        <title>Distribution and functional of Brevundimonas-related endobacteria within Verticillium dahliae.</title>
        <authorList>
            <person name="Zeng H."/>
        </authorList>
    </citation>
    <scope>NUCLEOTIDE SEQUENCE [LARGE SCALE GENOMIC DNA]</scope>
    <source>
        <strain evidence="1 2">TRM 44200</strain>
    </source>
</reference>
<dbReference type="InterPro" id="IPR036390">
    <property type="entry name" value="WH_DNA-bd_sf"/>
</dbReference>
<dbReference type="Proteomes" id="UP001363460">
    <property type="component" value="Chromosome"/>
</dbReference>
<dbReference type="InterPro" id="IPR036388">
    <property type="entry name" value="WH-like_DNA-bd_sf"/>
</dbReference>
<dbReference type="EMBL" id="CP146369">
    <property type="protein sequence ID" value="WWT54374.1"/>
    <property type="molecule type" value="Genomic_DNA"/>
</dbReference>
<dbReference type="SUPFAM" id="SSF46785">
    <property type="entry name" value="Winged helix' DNA-binding domain"/>
    <property type="match status" value="1"/>
</dbReference>
<sequence length="162" mass="17594">MSERPSSLGALLRRLADRLDGEVEAAYAARGLAFRPRYTVIMRALMEAERGAEEPMALSIKALAEAAGLTHSALSQTAAQMTREGWLVSGRAADGRQRAVMLSDQARAALPALTDQWRATSRAARSLDQDLGLELEAVLTAALRALDARGYRDRMEGMRRPG</sequence>